<reference evidence="3" key="2">
    <citation type="journal article" date="2018" name="Environ. Microbiol.">
        <title>Bloom of a denitrifying methanotroph, 'Candidatus Methylomirabilis limnetica', in a deep stratified lake.</title>
        <authorList>
            <person name="Graf J.S."/>
            <person name="Mayr M.J."/>
            <person name="Marchant H.K."/>
            <person name="Tienken D."/>
            <person name="Hach P.F."/>
            <person name="Brand A."/>
            <person name="Schubert C.J."/>
            <person name="Kuypers M.M."/>
            <person name="Milucka J."/>
        </authorList>
    </citation>
    <scope>NUCLEOTIDE SEQUENCE [LARGE SCALE GENOMIC DNA]</scope>
    <source>
        <strain evidence="3">Zug</strain>
    </source>
</reference>
<dbReference type="OrthoDB" id="9810775at2"/>
<gene>
    <name evidence="2" type="ORF">CLG94_00205</name>
</gene>
<evidence type="ECO:0008006" key="4">
    <source>
        <dbReference type="Google" id="ProtNLM"/>
    </source>
</evidence>
<dbReference type="Proteomes" id="UP000241436">
    <property type="component" value="Unassembled WGS sequence"/>
</dbReference>
<accession>A0A2T4U1J5</accession>
<proteinExistence type="predicted"/>
<comment type="caution">
    <text evidence="2">The sequence shown here is derived from an EMBL/GenBank/DDBJ whole genome shotgun (WGS) entry which is preliminary data.</text>
</comment>
<sequence>MIPNADNLGHNGTDKPEDVRAPRWVDLTDLTWYAVADFEGPIKDQRLREIWRNGFQRYREPILTEECSVCYYPPTCGGGKFGMRVGDRHCLKRPWEGGGNA</sequence>
<name>A0A2T4U1J5_9BACT</name>
<reference evidence="2 3" key="1">
    <citation type="submission" date="2017-09" db="EMBL/GenBank/DDBJ databases">
        <title>Bloom of a denitrifying methanotroph, Candidatus Methylomirabilis limnetica, in a deep stratified lake.</title>
        <authorList>
            <person name="Graf J.S."/>
            <person name="Marchant H.K."/>
            <person name="Tienken D."/>
            <person name="Hach P.F."/>
            <person name="Brand A."/>
            <person name="Schubert C.J."/>
            <person name="Kuypers M.M."/>
            <person name="Milucka J."/>
        </authorList>
    </citation>
    <scope>NUCLEOTIDE SEQUENCE [LARGE SCALE GENOMIC DNA]</scope>
    <source>
        <strain evidence="2 3">Zug</strain>
    </source>
</reference>
<organism evidence="2 3">
    <name type="scientific">Candidatus Methylomirabilis limnetica</name>
    <dbReference type="NCBI Taxonomy" id="2033718"/>
    <lineage>
        <taxon>Bacteria</taxon>
        <taxon>Candidatus Methylomirabilota</taxon>
        <taxon>Candidatus Methylomirabilia</taxon>
        <taxon>Candidatus Methylomirabilales</taxon>
        <taxon>Candidatus Methylomirabilaceae</taxon>
        <taxon>Candidatus Methylomirabilis</taxon>
    </lineage>
</organism>
<keyword evidence="3" id="KW-1185">Reference proteome</keyword>
<feature type="region of interest" description="Disordered" evidence="1">
    <location>
        <begin position="1"/>
        <end position="20"/>
    </location>
</feature>
<protein>
    <recommendedName>
        <fullName evidence="4">Radical SAM protein</fullName>
    </recommendedName>
</protein>
<evidence type="ECO:0000313" key="3">
    <source>
        <dbReference type="Proteomes" id="UP000241436"/>
    </source>
</evidence>
<dbReference type="AlphaFoldDB" id="A0A2T4U1J5"/>
<evidence type="ECO:0000256" key="1">
    <source>
        <dbReference type="SAM" id="MobiDB-lite"/>
    </source>
</evidence>
<dbReference type="RefSeq" id="WP_133174579.1">
    <property type="nucleotide sequence ID" value="NZ_NVQC01000005.1"/>
</dbReference>
<evidence type="ECO:0000313" key="2">
    <source>
        <dbReference type="EMBL" id="PTL37235.1"/>
    </source>
</evidence>
<dbReference type="EMBL" id="NVQC01000005">
    <property type="protein sequence ID" value="PTL37235.1"/>
    <property type="molecule type" value="Genomic_DNA"/>
</dbReference>